<reference evidence="1" key="1">
    <citation type="journal article" date="2014" name="Front. Microbiol.">
        <title>High frequency of phylogenetically diverse reductive dehalogenase-homologous genes in deep subseafloor sedimentary metagenomes.</title>
        <authorList>
            <person name="Kawai M."/>
            <person name="Futagami T."/>
            <person name="Toyoda A."/>
            <person name="Takaki Y."/>
            <person name="Nishi S."/>
            <person name="Hori S."/>
            <person name="Arai W."/>
            <person name="Tsubouchi T."/>
            <person name="Morono Y."/>
            <person name="Uchiyama I."/>
            <person name="Ito T."/>
            <person name="Fujiyama A."/>
            <person name="Inagaki F."/>
            <person name="Takami H."/>
        </authorList>
    </citation>
    <scope>NUCLEOTIDE SEQUENCE</scope>
    <source>
        <strain evidence="1">Expedition CK06-06</strain>
    </source>
</reference>
<dbReference type="AlphaFoldDB" id="X0TWT5"/>
<protein>
    <submittedName>
        <fullName evidence="1">Uncharacterized protein</fullName>
    </submittedName>
</protein>
<comment type="caution">
    <text evidence="1">The sequence shown here is derived from an EMBL/GenBank/DDBJ whole genome shotgun (WGS) entry which is preliminary data.</text>
</comment>
<name>X0TWT5_9ZZZZ</name>
<feature type="non-terminal residue" evidence="1">
    <location>
        <position position="276"/>
    </location>
</feature>
<feature type="non-terminal residue" evidence="1">
    <location>
        <position position="1"/>
    </location>
</feature>
<accession>X0TWT5</accession>
<gene>
    <name evidence="1" type="ORF">S01H1_30455</name>
</gene>
<proteinExistence type="predicted"/>
<sequence>TQDGDMNRGKVPIQELLSSSGISKIQSLITAYNYNMQMIRDVTGLNEARDGSMPDANALVGLQKMAANTSNTATKHIQDASIQLALSTCENISLKINDVLNFPLTKNSLMNSISTFNVETLKEIENLNLHDFGIFLEMEPDDEERAELQKNIQIALQTKEIDIEDSIDISQIKNLKLANELLKLKRKKKKEREQALVQQNIQAQAQANAEASEKAAMAEVQKQQAMTAEKVAIEQAKSNFEMQRMQAEAQIKKELMATEFQYNLKLAQMKSQETQT</sequence>
<dbReference type="EMBL" id="BARS01018743">
    <property type="protein sequence ID" value="GAF97739.1"/>
    <property type="molecule type" value="Genomic_DNA"/>
</dbReference>
<evidence type="ECO:0000313" key="1">
    <source>
        <dbReference type="EMBL" id="GAF97739.1"/>
    </source>
</evidence>
<organism evidence="1">
    <name type="scientific">marine sediment metagenome</name>
    <dbReference type="NCBI Taxonomy" id="412755"/>
    <lineage>
        <taxon>unclassified sequences</taxon>
        <taxon>metagenomes</taxon>
        <taxon>ecological metagenomes</taxon>
    </lineage>
</organism>